<evidence type="ECO:0000256" key="12">
    <source>
        <dbReference type="ARBA" id="ARBA00023004"/>
    </source>
</evidence>
<gene>
    <name evidence="15" type="primary">ctaG</name>
    <name evidence="20" type="ORF">L6637_11920</name>
    <name evidence="19" type="ORF">L6654_24770</name>
</gene>
<dbReference type="PRINTS" id="PR00604">
    <property type="entry name" value="CYTCHRMECIAB"/>
</dbReference>
<dbReference type="InterPro" id="IPR002327">
    <property type="entry name" value="Cyt_c_1A/1B"/>
</dbReference>
<evidence type="ECO:0000256" key="11">
    <source>
        <dbReference type="ARBA" id="ARBA00022989"/>
    </source>
</evidence>
<reference evidence="19" key="1">
    <citation type="submission" date="2022-01" db="EMBL/GenBank/DDBJ databases">
        <title>Genome sequnece data of strain Bradyrhizobium sp. nov.</title>
        <authorList>
            <person name="Zhang J."/>
        </authorList>
    </citation>
    <scope>NUCLEOTIDE SEQUENCE</scope>
    <source>
        <strain evidence="20">WYCCWR 12774</strain>
        <strain evidence="19">WYCCWR 13023</strain>
    </source>
</reference>
<dbReference type="GO" id="GO:0020037">
    <property type="term" value="F:heme binding"/>
    <property type="evidence" value="ECO:0007669"/>
    <property type="project" value="InterPro"/>
</dbReference>
<comment type="subcellular location">
    <subcellularLocation>
        <location evidence="2 15">Cell inner membrane</location>
        <topology evidence="2 15">Single-pass type II membrane protein</topology>
        <orientation evidence="2 15">Periplasmic side</orientation>
    </subcellularLocation>
</comment>
<dbReference type="RefSeq" id="WP_237864257.1">
    <property type="nucleotide sequence ID" value="NZ_JAKLTY010000016.1"/>
</dbReference>
<dbReference type="EMBL" id="JAKLTY010000016">
    <property type="protein sequence ID" value="MCG2629844.1"/>
    <property type="molecule type" value="Genomic_DNA"/>
</dbReference>
<keyword evidence="13 15" id="KW-0186">Copper</keyword>
<dbReference type="NCBIfam" id="NF003465">
    <property type="entry name" value="PRK05089.1"/>
    <property type="match status" value="1"/>
</dbReference>
<evidence type="ECO:0000256" key="5">
    <source>
        <dbReference type="ARBA" id="ARBA00022448"/>
    </source>
</evidence>
<comment type="function">
    <text evidence="1 15">Exerts its effect at some terminal stage of cytochrome c oxidase synthesis, probably by being involved in the insertion of the copper B into subunit I.</text>
</comment>
<dbReference type="Pfam" id="PF04442">
    <property type="entry name" value="CtaG_Cox11"/>
    <property type="match status" value="1"/>
</dbReference>
<dbReference type="GO" id="GO:0008535">
    <property type="term" value="P:respiratory chain complex IV assembly"/>
    <property type="evidence" value="ECO:0007669"/>
    <property type="project" value="UniProtKB-UniRule"/>
</dbReference>
<feature type="topological domain" description="Periplasmic" evidence="15">
    <location>
        <begin position="29"/>
        <end position="307"/>
    </location>
</feature>
<evidence type="ECO:0000256" key="14">
    <source>
        <dbReference type="ARBA" id="ARBA00023136"/>
    </source>
</evidence>
<evidence type="ECO:0000313" key="20">
    <source>
        <dbReference type="EMBL" id="MCG2667664.1"/>
    </source>
</evidence>
<proteinExistence type="inferred from homology"/>
<evidence type="ECO:0000256" key="9">
    <source>
        <dbReference type="ARBA" id="ARBA00022968"/>
    </source>
</evidence>
<evidence type="ECO:0000259" key="18">
    <source>
        <dbReference type="PROSITE" id="PS51007"/>
    </source>
</evidence>
<keyword evidence="14 15" id="KW-0472">Membrane</keyword>
<feature type="domain" description="Cytochrome c" evidence="18">
    <location>
        <begin position="192"/>
        <end position="289"/>
    </location>
</feature>
<keyword evidence="11 15" id="KW-1133">Transmembrane helix</keyword>
<dbReference type="GO" id="GO:0005507">
    <property type="term" value="F:copper ion binding"/>
    <property type="evidence" value="ECO:0007669"/>
    <property type="project" value="InterPro"/>
</dbReference>
<keyword evidence="21" id="KW-1185">Reference proteome</keyword>
<dbReference type="HAMAP" id="MF_00155">
    <property type="entry name" value="CtaG"/>
    <property type="match status" value="1"/>
</dbReference>
<evidence type="ECO:0000256" key="13">
    <source>
        <dbReference type="ARBA" id="ARBA00023008"/>
    </source>
</evidence>
<dbReference type="EMBL" id="JAKLUA010000003">
    <property type="protein sequence ID" value="MCG2667664.1"/>
    <property type="molecule type" value="Genomic_DNA"/>
</dbReference>
<keyword evidence="7 15" id="KW-0812">Transmembrane</keyword>
<dbReference type="Proteomes" id="UP001139054">
    <property type="component" value="Unassembled WGS sequence"/>
</dbReference>
<dbReference type="Gene3D" id="2.60.370.10">
    <property type="entry name" value="Ctag/Cox11"/>
    <property type="match status" value="1"/>
</dbReference>
<keyword evidence="5" id="KW-0813">Transport</keyword>
<dbReference type="GO" id="GO:0009055">
    <property type="term" value="F:electron transfer activity"/>
    <property type="evidence" value="ECO:0007669"/>
    <property type="project" value="InterPro"/>
</dbReference>
<name>A0A9X1RFW0_9BRAD</name>
<dbReference type="FunFam" id="2.60.370.10:FF:000001">
    <property type="entry name" value="COX11 cytochrome c oxidase assembly homolog"/>
    <property type="match status" value="1"/>
</dbReference>
<evidence type="ECO:0000256" key="17">
    <source>
        <dbReference type="SAM" id="Phobius"/>
    </source>
</evidence>
<keyword evidence="10" id="KW-0249">Electron transport</keyword>
<keyword evidence="15" id="KW-0997">Cell inner membrane</keyword>
<evidence type="ECO:0000256" key="16">
    <source>
        <dbReference type="PROSITE-ProRule" id="PRU00433"/>
    </source>
</evidence>
<keyword evidence="15" id="KW-1003">Cell membrane</keyword>
<feature type="topological domain" description="Cytoplasmic" evidence="15">
    <location>
        <begin position="1"/>
        <end position="6"/>
    </location>
</feature>
<comment type="caution">
    <text evidence="19">The sequence shown here is derived from an EMBL/GenBank/DDBJ whole genome shotgun (WGS) entry which is preliminary data.</text>
</comment>
<dbReference type="InterPro" id="IPR009056">
    <property type="entry name" value="Cyt_c-like_dom"/>
</dbReference>
<keyword evidence="12 16" id="KW-0408">Iron</keyword>
<evidence type="ECO:0000256" key="3">
    <source>
        <dbReference type="ARBA" id="ARBA00009620"/>
    </source>
</evidence>
<evidence type="ECO:0000256" key="6">
    <source>
        <dbReference type="ARBA" id="ARBA00022617"/>
    </source>
</evidence>
<keyword evidence="9 15" id="KW-0735">Signal-anchor</keyword>
<dbReference type="InterPro" id="IPR023471">
    <property type="entry name" value="CtaG/Cox11_dom_sf"/>
</dbReference>
<dbReference type="Proteomes" id="UP001139012">
    <property type="component" value="Unassembled WGS sequence"/>
</dbReference>
<evidence type="ECO:0000256" key="15">
    <source>
        <dbReference type="HAMAP-Rule" id="MF_00155"/>
    </source>
</evidence>
<dbReference type="InterPro" id="IPR036909">
    <property type="entry name" value="Cyt_c-like_dom_sf"/>
</dbReference>
<evidence type="ECO:0000313" key="21">
    <source>
        <dbReference type="Proteomes" id="UP001139012"/>
    </source>
</evidence>
<sequence length="307" mass="33583">MNVRYRNLNVLVPCFVGLAIMCGLVAYSPELYRAFCGATGYGGTTQRAYADPTTTSQRTVTIDFDSNVAPGLPWRFEPEQRSVTVHLGEQKLVFFSAENLSDKATVGHATFNVTPPTSGIYFNKIQCFCFNEERLDPHQKVDMPVVFYVDPAFAKDSDMDHVDAITLSYTFGRSASPTDAKNLSRFLANAAPDAVHGLELFNQRCSACHGLDQNMTGPMLGGVVGHPAGSAAGFNYSPALRSAHLTWSTDKLDEWLAGPQKLVPGARMPVRVLDALSRHDIIAYLREVGEKHSDQAHPQAHASGPEY</sequence>
<evidence type="ECO:0000256" key="4">
    <source>
        <dbReference type="ARBA" id="ARBA00015384"/>
    </source>
</evidence>
<dbReference type="PROSITE" id="PS51007">
    <property type="entry name" value="CYTC"/>
    <property type="match status" value="1"/>
</dbReference>
<organism evidence="19 22">
    <name type="scientific">Bradyrhizobium zhengyangense</name>
    <dbReference type="NCBI Taxonomy" id="2911009"/>
    <lineage>
        <taxon>Bacteria</taxon>
        <taxon>Pseudomonadati</taxon>
        <taxon>Pseudomonadota</taxon>
        <taxon>Alphaproteobacteria</taxon>
        <taxon>Hyphomicrobiales</taxon>
        <taxon>Nitrobacteraceae</taxon>
        <taxon>Bradyrhizobium</taxon>
    </lineage>
</organism>
<dbReference type="PANTHER" id="PTHR21320:SF3">
    <property type="entry name" value="CYTOCHROME C OXIDASE ASSEMBLY PROTEIN COX11, MITOCHONDRIAL-RELATED"/>
    <property type="match status" value="1"/>
</dbReference>
<evidence type="ECO:0000256" key="7">
    <source>
        <dbReference type="ARBA" id="ARBA00022692"/>
    </source>
</evidence>
<evidence type="ECO:0000256" key="1">
    <source>
        <dbReference type="ARBA" id="ARBA00004007"/>
    </source>
</evidence>
<comment type="similarity">
    <text evidence="3 15">Belongs to the COX11/CtaG family.</text>
</comment>
<evidence type="ECO:0000313" key="19">
    <source>
        <dbReference type="EMBL" id="MCG2629844.1"/>
    </source>
</evidence>
<dbReference type="GO" id="GO:0005886">
    <property type="term" value="C:plasma membrane"/>
    <property type="evidence" value="ECO:0007669"/>
    <property type="project" value="UniProtKB-SubCell"/>
</dbReference>
<keyword evidence="8 16" id="KW-0479">Metal-binding</keyword>
<feature type="transmembrane region" description="Helical" evidence="17">
    <location>
        <begin position="7"/>
        <end position="27"/>
    </location>
</feature>
<evidence type="ECO:0000256" key="8">
    <source>
        <dbReference type="ARBA" id="ARBA00022723"/>
    </source>
</evidence>
<dbReference type="Pfam" id="PF00034">
    <property type="entry name" value="Cytochrom_C"/>
    <property type="match status" value="1"/>
</dbReference>
<keyword evidence="6 16" id="KW-0349">Heme</keyword>
<dbReference type="PANTHER" id="PTHR21320">
    <property type="entry name" value="CYTOCHROME C OXIDASE ASSEMBLY PROTEIN COX11-RELATED"/>
    <property type="match status" value="1"/>
</dbReference>
<dbReference type="SUPFAM" id="SSF46626">
    <property type="entry name" value="Cytochrome c"/>
    <property type="match status" value="1"/>
</dbReference>
<dbReference type="Gene3D" id="1.10.760.10">
    <property type="entry name" value="Cytochrome c-like domain"/>
    <property type="match status" value="1"/>
</dbReference>
<protein>
    <recommendedName>
        <fullName evidence="4 15">Cytochrome c oxidase assembly protein CtaG</fullName>
    </recommendedName>
</protein>
<dbReference type="AlphaFoldDB" id="A0A9X1RFW0"/>
<dbReference type="InterPro" id="IPR007533">
    <property type="entry name" value="Cyt_c_oxidase_assmbl_CtaG"/>
</dbReference>
<evidence type="ECO:0000256" key="2">
    <source>
        <dbReference type="ARBA" id="ARBA00004382"/>
    </source>
</evidence>
<dbReference type="SUPFAM" id="SSF110111">
    <property type="entry name" value="Ctag/Cox11"/>
    <property type="match status" value="1"/>
</dbReference>
<evidence type="ECO:0000313" key="22">
    <source>
        <dbReference type="Proteomes" id="UP001139054"/>
    </source>
</evidence>
<evidence type="ECO:0000256" key="10">
    <source>
        <dbReference type="ARBA" id="ARBA00022982"/>
    </source>
</evidence>
<accession>A0A9X1RFW0</accession>